<keyword evidence="7" id="KW-0175">Coiled coil</keyword>
<dbReference type="RefSeq" id="WP_144227345.1">
    <property type="nucleotide sequence ID" value="NZ_CP041676.1"/>
</dbReference>
<dbReference type="InterPro" id="IPR051537">
    <property type="entry name" value="DNA_Adenine_Mtase"/>
</dbReference>
<proteinExistence type="predicted"/>
<dbReference type="GO" id="GO:0009307">
    <property type="term" value="P:DNA restriction-modification system"/>
    <property type="evidence" value="ECO:0007669"/>
    <property type="project" value="UniProtKB-KW"/>
</dbReference>
<dbReference type="GO" id="GO:0009007">
    <property type="term" value="F:site-specific DNA-methyltransferase (adenine-specific) activity"/>
    <property type="evidence" value="ECO:0007669"/>
    <property type="project" value="UniProtKB-EC"/>
</dbReference>
<dbReference type="PRINTS" id="PR00507">
    <property type="entry name" value="N12N6MTFRASE"/>
</dbReference>
<evidence type="ECO:0000313" key="10">
    <source>
        <dbReference type="Proteomes" id="UP000316394"/>
    </source>
</evidence>
<evidence type="ECO:0000256" key="6">
    <source>
        <dbReference type="ARBA" id="ARBA00047942"/>
    </source>
</evidence>
<organism evidence="9 10">
    <name type="scientific">Limosilactobacillus reuteri</name>
    <name type="common">Lactobacillus reuteri</name>
    <dbReference type="NCBI Taxonomy" id="1598"/>
    <lineage>
        <taxon>Bacteria</taxon>
        <taxon>Bacillati</taxon>
        <taxon>Bacillota</taxon>
        <taxon>Bacilli</taxon>
        <taxon>Lactobacillales</taxon>
        <taxon>Lactobacillaceae</taxon>
        <taxon>Limosilactobacillus</taxon>
    </lineage>
</organism>
<dbReference type="InterPro" id="IPR002052">
    <property type="entry name" value="DNA_methylase_N6_adenine_CS"/>
</dbReference>
<dbReference type="Proteomes" id="UP000316394">
    <property type="component" value="Chromosome"/>
</dbReference>
<dbReference type="PANTHER" id="PTHR42933:SF1">
    <property type="entry name" value="SITE-SPECIFIC DNA-METHYLTRANSFERASE (ADENINE-SPECIFIC)"/>
    <property type="match status" value="1"/>
</dbReference>
<dbReference type="InterPro" id="IPR003356">
    <property type="entry name" value="DNA_methylase_A-5"/>
</dbReference>
<evidence type="ECO:0000256" key="1">
    <source>
        <dbReference type="ARBA" id="ARBA00011900"/>
    </source>
</evidence>
<evidence type="ECO:0000256" key="2">
    <source>
        <dbReference type="ARBA" id="ARBA00022603"/>
    </source>
</evidence>
<keyword evidence="4" id="KW-0949">S-adenosyl-L-methionine</keyword>
<evidence type="ECO:0000313" key="9">
    <source>
        <dbReference type="EMBL" id="QDR72927.1"/>
    </source>
</evidence>
<evidence type="ECO:0000259" key="8">
    <source>
        <dbReference type="Pfam" id="PF02384"/>
    </source>
</evidence>
<name>A0A517D6R8_LIMRT</name>
<dbReference type="PANTHER" id="PTHR42933">
    <property type="entry name" value="SLR6095 PROTEIN"/>
    <property type="match status" value="1"/>
</dbReference>
<dbReference type="GO" id="GO:0032259">
    <property type="term" value="P:methylation"/>
    <property type="evidence" value="ECO:0007669"/>
    <property type="project" value="UniProtKB-KW"/>
</dbReference>
<keyword evidence="2 9" id="KW-0489">Methyltransferase</keyword>
<protein>
    <recommendedName>
        <fullName evidence="1">site-specific DNA-methyltransferase (adenine-specific)</fullName>
        <ecNumber evidence="1">2.1.1.72</ecNumber>
    </recommendedName>
</protein>
<dbReference type="InterPro" id="IPR029063">
    <property type="entry name" value="SAM-dependent_MTases_sf"/>
</dbReference>
<dbReference type="GO" id="GO:0003677">
    <property type="term" value="F:DNA binding"/>
    <property type="evidence" value="ECO:0007669"/>
    <property type="project" value="InterPro"/>
</dbReference>
<dbReference type="GO" id="GO:0008170">
    <property type="term" value="F:N-methyltransferase activity"/>
    <property type="evidence" value="ECO:0007669"/>
    <property type="project" value="InterPro"/>
</dbReference>
<keyword evidence="3" id="KW-0808">Transferase</keyword>
<dbReference type="REBASE" id="356944">
    <property type="entry name" value="M.LreLL7ORF7550P"/>
</dbReference>
<gene>
    <name evidence="9" type="ORF">FOD75_07550</name>
</gene>
<reference evidence="9 10" key="1">
    <citation type="submission" date="2019-07" db="EMBL/GenBank/DDBJ databases">
        <title>Gastrointestinal microbiota of Peromyscus leucopus, the white-footed mouse.</title>
        <authorList>
            <person name="Milovic A."/>
            <person name="Bassam K."/>
            <person name="Barbour A.G."/>
        </authorList>
    </citation>
    <scope>NUCLEOTIDE SEQUENCE [LARGE SCALE GENOMIC DNA]</scope>
    <source>
        <strain evidence="9 10">LL7</strain>
    </source>
</reference>
<dbReference type="SUPFAM" id="SSF53335">
    <property type="entry name" value="S-adenosyl-L-methionine-dependent methyltransferases"/>
    <property type="match status" value="1"/>
</dbReference>
<dbReference type="PROSITE" id="PS00092">
    <property type="entry name" value="N6_MTASE"/>
    <property type="match status" value="1"/>
</dbReference>
<feature type="coiled-coil region" evidence="7">
    <location>
        <begin position="361"/>
        <end position="388"/>
    </location>
</feature>
<dbReference type="Pfam" id="PF02384">
    <property type="entry name" value="N6_Mtase"/>
    <property type="match status" value="1"/>
</dbReference>
<dbReference type="AlphaFoldDB" id="A0A517D6R8"/>
<feature type="domain" description="DNA methylase adenine-specific" evidence="8">
    <location>
        <begin position="62"/>
        <end position="354"/>
    </location>
</feature>
<dbReference type="EMBL" id="CP041676">
    <property type="protein sequence ID" value="QDR72927.1"/>
    <property type="molecule type" value="Genomic_DNA"/>
</dbReference>
<dbReference type="CDD" id="cd02440">
    <property type="entry name" value="AdoMet_MTases"/>
    <property type="match status" value="1"/>
</dbReference>
<keyword evidence="5" id="KW-0680">Restriction system</keyword>
<dbReference type="EC" id="2.1.1.72" evidence="1"/>
<dbReference type="Gene3D" id="3.40.50.150">
    <property type="entry name" value="Vaccinia Virus protein VP39"/>
    <property type="match status" value="1"/>
</dbReference>
<accession>A0A517D6R8</accession>
<evidence type="ECO:0000256" key="4">
    <source>
        <dbReference type="ARBA" id="ARBA00022691"/>
    </source>
</evidence>
<evidence type="ECO:0000256" key="7">
    <source>
        <dbReference type="SAM" id="Coils"/>
    </source>
</evidence>
<comment type="catalytic activity">
    <reaction evidence="6">
        <text>a 2'-deoxyadenosine in DNA + S-adenosyl-L-methionine = an N(6)-methyl-2'-deoxyadenosine in DNA + S-adenosyl-L-homocysteine + H(+)</text>
        <dbReference type="Rhea" id="RHEA:15197"/>
        <dbReference type="Rhea" id="RHEA-COMP:12418"/>
        <dbReference type="Rhea" id="RHEA-COMP:12419"/>
        <dbReference type="ChEBI" id="CHEBI:15378"/>
        <dbReference type="ChEBI" id="CHEBI:57856"/>
        <dbReference type="ChEBI" id="CHEBI:59789"/>
        <dbReference type="ChEBI" id="CHEBI:90615"/>
        <dbReference type="ChEBI" id="CHEBI:90616"/>
        <dbReference type="EC" id="2.1.1.72"/>
    </reaction>
</comment>
<sequence length="425" mass="49024">MLSVETINNLIGIDESYKAPIKLQSILNDSNKRTELFNQFLEEESDLSFDWFTDYFQEEHSDRKNKKQDFTPDGIVKLVSSLLGSFKINADICAGTGGLTIKRWTKNHNGKFYCEEFSDRAMPFLLFNLMIRNVDAIVFHGDSLTRKTKHIYYLSKGKAFSSLEEVRNLEKNKADTVIMNPPYSLKWEPQDTMLKEPRFKNFDVLAPKSKADYAFILTGLDNLNDNGTMAIILPHGVLFRGNAEGKIRQKIIDLNYLDTVIGLPEKAFLNTDIPTVVLILKKKRQNRDVLFVDASKEFTKDKAHNKIEEGHINKILHAYYQRSDIDKFAHVATLGEIKDNDYNLNVPRYVDTFEPEPVKPLHEIMAEMKELDSEIEHTKQELSVMLQELHGTNLEADKEIKEFTKYWVGKYGIGKSKRKEQLSLL</sequence>
<evidence type="ECO:0000256" key="5">
    <source>
        <dbReference type="ARBA" id="ARBA00022747"/>
    </source>
</evidence>
<evidence type="ECO:0000256" key="3">
    <source>
        <dbReference type="ARBA" id="ARBA00022679"/>
    </source>
</evidence>